<gene>
    <name evidence="1" type="ORF">L6164_001348</name>
</gene>
<dbReference type="Proteomes" id="UP000828941">
    <property type="component" value="Chromosome 1"/>
</dbReference>
<protein>
    <submittedName>
        <fullName evidence="1">Uncharacterized protein</fullName>
    </submittedName>
</protein>
<reference evidence="1 2" key="1">
    <citation type="journal article" date="2022" name="DNA Res.">
        <title>Chromosomal-level genome assembly of the orchid tree Bauhinia variegata (Leguminosae; Cercidoideae) supports the allotetraploid origin hypothesis of Bauhinia.</title>
        <authorList>
            <person name="Zhong Y."/>
            <person name="Chen Y."/>
            <person name="Zheng D."/>
            <person name="Pang J."/>
            <person name="Liu Y."/>
            <person name="Luo S."/>
            <person name="Meng S."/>
            <person name="Qian L."/>
            <person name="Wei D."/>
            <person name="Dai S."/>
            <person name="Zhou R."/>
        </authorList>
    </citation>
    <scope>NUCLEOTIDE SEQUENCE [LARGE SCALE GENOMIC DNA]</scope>
    <source>
        <strain evidence="1">BV-YZ2020</strain>
    </source>
</reference>
<comment type="caution">
    <text evidence="1">The sequence shown here is derived from an EMBL/GenBank/DDBJ whole genome shotgun (WGS) entry which is preliminary data.</text>
</comment>
<evidence type="ECO:0000313" key="1">
    <source>
        <dbReference type="EMBL" id="KAI4357398.1"/>
    </source>
</evidence>
<keyword evidence="2" id="KW-1185">Reference proteome</keyword>
<accession>A0ACB9Q9B6</accession>
<evidence type="ECO:0000313" key="2">
    <source>
        <dbReference type="Proteomes" id="UP000828941"/>
    </source>
</evidence>
<name>A0ACB9Q9B6_BAUVA</name>
<sequence length="702" mass="79571">MEAVSHLQVPCVQELAKEPLIRVPERYVRTDLEPSIVSDANFLPQVPVIDLSKLLSEDEDLHEHELQKLDYACKEWGFFQLVNHGVSISLVESVKKGVQEFFNLPLEEKKKFGQKEGELEGFGQLFVMSEEQKLDWADMFFMVTLPPEMRKPHLFPNIHQPFRDNLEVYSLELKKLTLKILSQMAKALKMDDKDMKELFEEGAQSARMNYYPPCPQPELVIGLNPHSDGGGLTILLQVNEMEGLQIRKDGIWIPIKPLPNAFIINIGDILEIVTNGIYRSIEHRATVNSEKERISVATFYNPSFEKIIGPAPSLIGPERPAKFRSIGVAEHFKGYVSRELRGKSYVDVMKNPDCFGIGYHFGSWVLFGSEFWVILVVPAHRMFRNFHGHQHHHQCGHGHHHHHEKEKLVSGSKLPEELAEEQDMKLYGFVLYHDRGHDYHLGHAQFGASELSGLALWLNELGSSFLYKVNLPRKLLIHRLYLGLELYHSHDAGLGHGHSHSLADLSTGISILAGIVLFLLVEKVVRYVEDNSGGYNTWTHGHHCHHHNSNKKLKDDNDSHAGPQSESLKADESTQNKPSLRKRVSSTGAKDDKLDGTAVDLSTENIKSGFSIQKTLFFNFLSALVALAGTTLAFLWGQDPGQSSLIEWYIAIGKRENVIAKINLNLNQEKCCQWLMVIRGVKGKKGHGRWRDGYHLNACWIV</sequence>
<organism evidence="1 2">
    <name type="scientific">Bauhinia variegata</name>
    <name type="common">Purple orchid tree</name>
    <name type="synonym">Phanera variegata</name>
    <dbReference type="NCBI Taxonomy" id="167791"/>
    <lineage>
        <taxon>Eukaryota</taxon>
        <taxon>Viridiplantae</taxon>
        <taxon>Streptophyta</taxon>
        <taxon>Embryophyta</taxon>
        <taxon>Tracheophyta</taxon>
        <taxon>Spermatophyta</taxon>
        <taxon>Magnoliopsida</taxon>
        <taxon>eudicotyledons</taxon>
        <taxon>Gunneridae</taxon>
        <taxon>Pentapetalae</taxon>
        <taxon>rosids</taxon>
        <taxon>fabids</taxon>
        <taxon>Fabales</taxon>
        <taxon>Fabaceae</taxon>
        <taxon>Cercidoideae</taxon>
        <taxon>Cercideae</taxon>
        <taxon>Bauhiniinae</taxon>
        <taxon>Bauhinia</taxon>
    </lineage>
</organism>
<dbReference type="EMBL" id="CM039426">
    <property type="protein sequence ID" value="KAI4357398.1"/>
    <property type="molecule type" value="Genomic_DNA"/>
</dbReference>
<proteinExistence type="predicted"/>